<dbReference type="Proteomes" id="UP000007076">
    <property type="component" value="Chromosome"/>
</dbReference>
<dbReference type="AlphaFoldDB" id="E4N7K9"/>
<dbReference type="InterPro" id="IPR050172">
    <property type="entry name" value="SsuD_RutA_monooxygenase"/>
</dbReference>
<organism evidence="6 7">
    <name type="scientific">Kitasatospora setae (strain ATCC 33774 / DSM 43861 / JCM 3304 / KCC A-0304 / NBRC 14216 / KM-6054)</name>
    <name type="common">Streptomyces setae</name>
    <dbReference type="NCBI Taxonomy" id="452652"/>
    <lineage>
        <taxon>Bacteria</taxon>
        <taxon>Bacillati</taxon>
        <taxon>Actinomycetota</taxon>
        <taxon>Actinomycetes</taxon>
        <taxon>Kitasatosporales</taxon>
        <taxon>Streptomycetaceae</taxon>
        <taxon>Kitasatospora</taxon>
    </lineage>
</organism>
<keyword evidence="3 6" id="KW-0560">Oxidoreductase</keyword>
<dbReference type="STRING" id="452652.KSE_13620"/>
<gene>
    <name evidence="6" type="ordered locus">KSE_13620</name>
</gene>
<evidence type="ECO:0000313" key="7">
    <source>
        <dbReference type="Proteomes" id="UP000007076"/>
    </source>
</evidence>
<proteinExistence type="predicted"/>
<dbReference type="PATRIC" id="fig|452652.3.peg.1358"/>
<protein>
    <submittedName>
        <fullName evidence="6">Putative alkanesulfonate monooxygenase</fullName>
        <ecNumber evidence="6">1.14.14.5</ecNumber>
    </submittedName>
</protein>
<dbReference type="GO" id="GO:0046306">
    <property type="term" value="P:alkanesulfonate catabolic process"/>
    <property type="evidence" value="ECO:0007669"/>
    <property type="project" value="TreeGrafter"/>
</dbReference>
<accession>E4N7K9</accession>
<sequence length="381" mass="42167">MTDRDGAVRLLWYLTSPDGPTPWEPAGRWPTDFGHLRELARAIDSLGYYGALLGTGRDDGLTVAAALLAETGRMRFLPAVYPGLHSPAKLAQIADTVQRFSGGRLLFNVVNGQDATLAGYGVHHPHDERYAFSAEYWDAYRRVHRGEHQEIRGTHLHLAERPDDEGPLSPWPNDPVPVPLWGAGTSPAGVAHSVGLLDTYLSFADTPERLGAKFARVGAQAEALGRRLEFGTRFQLIVRPTEEEAWAHAEELLHRTSHATAVELAGWNLRGRTLEGFRPEEFGIEDPRVERRLAALRAGRLPEVRDLEVHPNVWTGPSLFGFDVVSPASGTYLVGSAENVAARIREYRAHGVRNFILSGFPLIEEAHRTAELLFPLLDLDH</sequence>
<evidence type="ECO:0000256" key="4">
    <source>
        <dbReference type="ARBA" id="ARBA00023033"/>
    </source>
</evidence>
<evidence type="ECO:0000259" key="5">
    <source>
        <dbReference type="Pfam" id="PF00296"/>
    </source>
</evidence>
<keyword evidence="7" id="KW-1185">Reference proteome</keyword>
<evidence type="ECO:0000256" key="2">
    <source>
        <dbReference type="ARBA" id="ARBA00022643"/>
    </source>
</evidence>
<dbReference type="eggNOG" id="COG2141">
    <property type="taxonomic scope" value="Bacteria"/>
</dbReference>
<dbReference type="GO" id="GO:0008726">
    <property type="term" value="F:alkanesulfonate monooxygenase activity"/>
    <property type="evidence" value="ECO:0007669"/>
    <property type="project" value="UniProtKB-EC"/>
</dbReference>
<dbReference type="InterPro" id="IPR011251">
    <property type="entry name" value="Luciferase-like_dom"/>
</dbReference>
<reference evidence="6 7" key="1">
    <citation type="journal article" date="2010" name="DNA Res.">
        <title>Genome sequence of Kitasatospora setae NBRC 14216T: an evolutionary snapshot of the family Streptomycetaceae.</title>
        <authorList>
            <person name="Ichikawa N."/>
            <person name="Oguchi A."/>
            <person name="Ikeda H."/>
            <person name="Ishikawa J."/>
            <person name="Kitani S."/>
            <person name="Watanabe Y."/>
            <person name="Nakamura S."/>
            <person name="Katano Y."/>
            <person name="Kishi E."/>
            <person name="Sasagawa M."/>
            <person name="Ankai A."/>
            <person name="Fukui S."/>
            <person name="Hashimoto Y."/>
            <person name="Kamata S."/>
            <person name="Otoguro M."/>
            <person name="Tanikawa S."/>
            <person name="Nihira T."/>
            <person name="Horinouchi S."/>
            <person name="Ohnishi Y."/>
            <person name="Hayakawa M."/>
            <person name="Kuzuyama T."/>
            <person name="Arisawa A."/>
            <person name="Nomoto F."/>
            <person name="Miura H."/>
            <person name="Takahashi Y."/>
            <person name="Fujita N."/>
        </authorList>
    </citation>
    <scope>NUCLEOTIDE SEQUENCE [LARGE SCALE GENOMIC DNA]</scope>
    <source>
        <strain evidence="7">ATCC 33774 / DSM 43861 / JCM 3304 / KCC A-0304 / NBRC 14216 / KM-6054</strain>
    </source>
</reference>
<evidence type="ECO:0000313" key="6">
    <source>
        <dbReference type="EMBL" id="BAJ27190.1"/>
    </source>
</evidence>
<keyword evidence="4 6" id="KW-0503">Monooxygenase</keyword>
<dbReference type="EC" id="1.14.14.5" evidence="6"/>
<evidence type="ECO:0000256" key="3">
    <source>
        <dbReference type="ARBA" id="ARBA00023002"/>
    </source>
</evidence>
<dbReference type="PANTHER" id="PTHR42847:SF4">
    <property type="entry name" value="ALKANESULFONATE MONOOXYGENASE-RELATED"/>
    <property type="match status" value="1"/>
</dbReference>
<dbReference type="KEGG" id="ksk:KSE_13620"/>
<name>E4N7K9_KITSK</name>
<dbReference type="Pfam" id="PF00296">
    <property type="entry name" value="Bac_luciferase"/>
    <property type="match status" value="1"/>
</dbReference>
<dbReference type="PANTHER" id="PTHR42847">
    <property type="entry name" value="ALKANESULFONATE MONOOXYGENASE"/>
    <property type="match status" value="1"/>
</dbReference>
<dbReference type="InterPro" id="IPR036661">
    <property type="entry name" value="Luciferase-like_sf"/>
</dbReference>
<feature type="domain" description="Luciferase-like" evidence="5">
    <location>
        <begin position="31"/>
        <end position="353"/>
    </location>
</feature>
<dbReference type="EMBL" id="AP010968">
    <property type="protein sequence ID" value="BAJ27190.1"/>
    <property type="molecule type" value="Genomic_DNA"/>
</dbReference>
<dbReference type="RefSeq" id="WP_014134508.1">
    <property type="nucleotide sequence ID" value="NC_016109.1"/>
</dbReference>
<keyword evidence="1" id="KW-0285">Flavoprotein</keyword>
<dbReference type="SUPFAM" id="SSF51679">
    <property type="entry name" value="Bacterial luciferase-like"/>
    <property type="match status" value="1"/>
</dbReference>
<evidence type="ECO:0000256" key="1">
    <source>
        <dbReference type="ARBA" id="ARBA00022630"/>
    </source>
</evidence>
<dbReference type="HOGENOM" id="CLU_027853_1_0_11"/>
<keyword evidence="2" id="KW-0288">FMN</keyword>
<dbReference type="Gene3D" id="3.20.20.30">
    <property type="entry name" value="Luciferase-like domain"/>
    <property type="match status" value="1"/>
</dbReference>